<dbReference type="SMART" id="SM00388">
    <property type="entry name" value="HisKA"/>
    <property type="match status" value="1"/>
</dbReference>
<dbReference type="PANTHER" id="PTHR43547:SF2">
    <property type="entry name" value="HYBRID SIGNAL TRANSDUCTION HISTIDINE KINASE C"/>
    <property type="match status" value="1"/>
</dbReference>
<evidence type="ECO:0000256" key="5">
    <source>
        <dbReference type="ARBA" id="ARBA00022679"/>
    </source>
</evidence>
<gene>
    <name evidence="10" type="ORF">IE37_03350</name>
</gene>
<name>A0A315XSW9_RUMFL</name>
<feature type="domain" description="Histidine kinase" evidence="9">
    <location>
        <begin position="210"/>
        <end position="424"/>
    </location>
</feature>
<proteinExistence type="predicted"/>
<dbReference type="CDD" id="cd00082">
    <property type="entry name" value="HisKA"/>
    <property type="match status" value="1"/>
</dbReference>
<evidence type="ECO:0000256" key="7">
    <source>
        <dbReference type="ARBA" id="ARBA00023012"/>
    </source>
</evidence>
<evidence type="ECO:0000256" key="2">
    <source>
        <dbReference type="ARBA" id="ARBA00004370"/>
    </source>
</evidence>
<dbReference type="Proteomes" id="UP000245720">
    <property type="component" value="Unassembled WGS sequence"/>
</dbReference>
<organism evidence="10 11">
    <name type="scientific">Ruminococcus flavefaciens</name>
    <dbReference type="NCBI Taxonomy" id="1265"/>
    <lineage>
        <taxon>Bacteria</taxon>
        <taxon>Bacillati</taxon>
        <taxon>Bacillota</taxon>
        <taxon>Clostridia</taxon>
        <taxon>Eubacteriales</taxon>
        <taxon>Oscillospiraceae</taxon>
        <taxon>Ruminococcus</taxon>
    </lineage>
</organism>
<comment type="catalytic activity">
    <reaction evidence="1">
        <text>ATP + protein L-histidine = ADP + protein N-phospho-L-histidine.</text>
        <dbReference type="EC" id="2.7.13.3"/>
    </reaction>
</comment>
<dbReference type="CDD" id="cd00075">
    <property type="entry name" value="HATPase"/>
    <property type="match status" value="1"/>
</dbReference>
<evidence type="ECO:0000256" key="1">
    <source>
        <dbReference type="ARBA" id="ARBA00000085"/>
    </source>
</evidence>
<sequence>MFRKVHIRLTLLFTAVCALVIVIMSGLYLYLSRQNIRENSFMSFRTDMASFSASLSDRHVITQSWLSSVRSNYNYSFFIYDNEKPIQFTAKTSTEENDRLIADIREHFDDEIRQLRYTGSVSHKEMTYKRDGREYYVGIICISGEKGFTEFYAADSLDAENEQFRSLLRNFIIIILLTTAALFLFAFLFTRRLLLPIKKNHEQQAHFIAAASHEIRNPVNTIISALDAMDSSEGAQQKEFADIARKEGKRLTLLTEDLLTLARSDNGSFAPRTSPTELDTLVLDCYEAFIAPAKEKNITMNISLPDENVPKADVDSERIKQVVSVILSNAVSYTPNGGKIDIAYTADRSWHRIRISDSGGGISDEDKEHIFERFYRADRSREDRSHFGLGLAIAKEITDLHHGTLTAEDSPLGGASFVISLPVM</sequence>
<dbReference type="InterPro" id="IPR005467">
    <property type="entry name" value="His_kinase_dom"/>
</dbReference>
<dbReference type="RefSeq" id="WP_109728006.1">
    <property type="nucleotide sequence ID" value="NZ_QGDI01000019.1"/>
</dbReference>
<dbReference type="Gene3D" id="1.10.287.130">
    <property type="match status" value="1"/>
</dbReference>
<dbReference type="GO" id="GO:0016020">
    <property type="term" value="C:membrane"/>
    <property type="evidence" value="ECO:0007669"/>
    <property type="project" value="UniProtKB-SubCell"/>
</dbReference>
<evidence type="ECO:0000256" key="3">
    <source>
        <dbReference type="ARBA" id="ARBA00012438"/>
    </source>
</evidence>
<evidence type="ECO:0000256" key="8">
    <source>
        <dbReference type="SAM" id="Phobius"/>
    </source>
</evidence>
<reference evidence="10 11" key="1">
    <citation type="submission" date="2018-05" db="EMBL/GenBank/DDBJ databases">
        <title>The Hungate 1000. A catalogue of reference genomes from the rumen microbiome.</title>
        <authorList>
            <person name="Kelly W."/>
        </authorList>
    </citation>
    <scope>NUCLEOTIDE SEQUENCE [LARGE SCALE GENOMIC DNA]</scope>
    <source>
        <strain evidence="10 11">SAb67</strain>
    </source>
</reference>
<dbReference type="InterPro" id="IPR003594">
    <property type="entry name" value="HATPase_dom"/>
</dbReference>
<keyword evidence="6" id="KW-0418">Kinase</keyword>
<dbReference type="SMART" id="SM00387">
    <property type="entry name" value="HATPase_c"/>
    <property type="match status" value="1"/>
</dbReference>
<evidence type="ECO:0000256" key="6">
    <source>
        <dbReference type="ARBA" id="ARBA00022777"/>
    </source>
</evidence>
<evidence type="ECO:0000313" key="11">
    <source>
        <dbReference type="Proteomes" id="UP000245720"/>
    </source>
</evidence>
<keyword evidence="5" id="KW-0808">Transferase</keyword>
<dbReference type="PROSITE" id="PS50109">
    <property type="entry name" value="HIS_KIN"/>
    <property type="match status" value="1"/>
</dbReference>
<accession>A0A315XSW9</accession>
<evidence type="ECO:0000313" key="10">
    <source>
        <dbReference type="EMBL" id="PWJ09800.1"/>
    </source>
</evidence>
<dbReference type="InterPro" id="IPR004358">
    <property type="entry name" value="Sig_transdc_His_kin-like_C"/>
</dbReference>
<dbReference type="FunFam" id="3.30.565.10:FF:000006">
    <property type="entry name" value="Sensor histidine kinase WalK"/>
    <property type="match status" value="1"/>
</dbReference>
<dbReference type="InterPro" id="IPR036097">
    <property type="entry name" value="HisK_dim/P_sf"/>
</dbReference>
<dbReference type="Gene3D" id="3.30.565.10">
    <property type="entry name" value="Histidine kinase-like ATPase, C-terminal domain"/>
    <property type="match status" value="1"/>
</dbReference>
<keyword evidence="8" id="KW-0812">Transmembrane</keyword>
<evidence type="ECO:0000256" key="4">
    <source>
        <dbReference type="ARBA" id="ARBA00022553"/>
    </source>
</evidence>
<dbReference type="InterPro" id="IPR003661">
    <property type="entry name" value="HisK_dim/P_dom"/>
</dbReference>
<keyword evidence="8" id="KW-0472">Membrane</keyword>
<feature type="transmembrane region" description="Helical" evidence="8">
    <location>
        <begin position="171"/>
        <end position="189"/>
    </location>
</feature>
<feature type="transmembrane region" description="Helical" evidence="8">
    <location>
        <begin position="12"/>
        <end position="31"/>
    </location>
</feature>
<keyword evidence="7" id="KW-0902">Two-component regulatory system</keyword>
<dbReference type="InterPro" id="IPR036890">
    <property type="entry name" value="HATPase_C_sf"/>
</dbReference>
<dbReference type="GO" id="GO:0000155">
    <property type="term" value="F:phosphorelay sensor kinase activity"/>
    <property type="evidence" value="ECO:0007669"/>
    <property type="project" value="InterPro"/>
</dbReference>
<keyword evidence="4" id="KW-0597">Phosphoprotein</keyword>
<dbReference type="SUPFAM" id="SSF47384">
    <property type="entry name" value="Homodimeric domain of signal transducing histidine kinase"/>
    <property type="match status" value="1"/>
</dbReference>
<dbReference type="SUPFAM" id="SSF55874">
    <property type="entry name" value="ATPase domain of HSP90 chaperone/DNA topoisomerase II/histidine kinase"/>
    <property type="match status" value="1"/>
</dbReference>
<dbReference type="EC" id="2.7.13.3" evidence="3"/>
<evidence type="ECO:0000259" key="9">
    <source>
        <dbReference type="PROSITE" id="PS50109"/>
    </source>
</evidence>
<dbReference type="PRINTS" id="PR00344">
    <property type="entry name" value="BCTRLSENSOR"/>
</dbReference>
<protein>
    <recommendedName>
        <fullName evidence="3">histidine kinase</fullName>
        <ecNumber evidence="3">2.7.13.3</ecNumber>
    </recommendedName>
</protein>
<keyword evidence="8" id="KW-1133">Transmembrane helix</keyword>
<dbReference type="Pfam" id="PF00512">
    <property type="entry name" value="HisKA"/>
    <property type="match status" value="1"/>
</dbReference>
<comment type="caution">
    <text evidence="10">The sequence shown here is derived from an EMBL/GenBank/DDBJ whole genome shotgun (WGS) entry which is preliminary data.</text>
</comment>
<dbReference type="Pfam" id="PF02518">
    <property type="entry name" value="HATPase_c"/>
    <property type="match status" value="1"/>
</dbReference>
<comment type="subcellular location">
    <subcellularLocation>
        <location evidence="2">Membrane</location>
    </subcellularLocation>
</comment>
<dbReference type="AlphaFoldDB" id="A0A315XSW9"/>
<dbReference type="EMBL" id="QGDI01000019">
    <property type="protein sequence ID" value="PWJ09800.1"/>
    <property type="molecule type" value="Genomic_DNA"/>
</dbReference>
<dbReference type="OrthoDB" id="9813151at2"/>
<dbReference type="PANTHER" id="PTHR43547">
    <property type="entry name" value="TWO-COMPONENT HISTIDINE KINASE"/>
    <property type="match status" value="1"/>
</dbReference>